<sequence length="51" mass="5758">MAGGRRKRPRFSQLSHVIYTSVNIFDLEGSDVNKVGSRFGLKENLSPSIEY</sequence>
<dbReference type="EMBL" id="QPFP01000002">
    <property type="protein sequence ID" value="TEB38814.1"/>
    <property type="molecule type" value="Genomic_DNA"/>
</dbReference>
<name>A0A4Y7TXV9_COPMI</name>
<accession>A0A4Y7TXV9</accession>
<protein>
    <submittedName>
        <fullName evidence="1">Uncharacterized protein</fullName>
    </submittedName>
</protein>
<evidence type="ECO:0000313" key="1">
    <source>
        <dbReference type="EMBL" id="TEB38814.1"/>
    </source>
</evidence>
<comment type="caution">
    <text evidence="1">The sequence shown here is derived from an EMBL/GenBank/DDBJ whole genome shotgun (WGS) entry which is preliminary data.</text>
</comment>
<evidence type="ECO:0000313" key="2">
    <source>
        <dbReference type="Proteomes" id="UP000298030"/>
    </source>
</evidence>
<reference evidence="1 2" key="1">
    <citation type="journal article" date="2019" name="Nat. Ecol. Evol.">
        <title>Megaphylogeny resolves global patterns of mushroom evolution.</title>
        <authorList>
            <person name="Varga T."/>
            <person name="Krizsan K."/>
            <person name="Foldi C."/>
            <person name="Dima B."/>
            <person name="Sanchez-Garcia M."/>
            <person name="Sanchez-Ramirez S."/>
            <person name="Szollosi G.J."/>
            <person name="Szarkandi J.G."/>
            <person name="Papp V."/>
            <person name="Albert L."/>
            <person name="Andreopoulos W."/>
            <person name="Angelini C."/>
            <person name="Antonin V."/>
            <person name="Barry K.W."/>
            <person name="Bougher N.L."/>
            <person name="Buchanan P."/>
            <person name="Buyck B."/>
            <person name="Bense V."/>
            <person name="Catcheside P."/>
            <person name="Chovatia M."/>
            <person name="Cooper J."/>
            <person name="Damon W."/>
            <person name="Desjardin D."/>
            <person name="Finy P."/>
            <person name="Geml J."/>
            <person name="Haridas S."/>
            <person name="Hughes K."/>
            <person name="Justo A."/>
            <person name="Karasinski D."/>
            <person name="Kautmanova I."/>
            <person name="Kiss B."/>
            <person name="Kocsube S."/>
            <person name="Kotiranta H."/>
            <person name="LaButti K.M."/>
            <person name="Lechner B.E."/>
            <person name="Liimatainen K."/>
            <person name="Lipzen A."/>
            <person name="Lukacs Z."/>
            <person name="Mihaltcheva S."/>
            <person name="Morgado L.N."/>
            <person name="Niskanen T."/>
            <person name="Noordeloos M.E."/>
            <person name="Ohm R.A."/>
            <person name="Ortiz-Santana B."/>
            <person name="Ovrebo C."/>
            <person name="Racz N."/>
            <person name="Riley R."/>
            <person name="Savchenko A."/>
            <person name="Shiryaev A."/>
            <person name="Soop K."/>
            <person name="Spirin V."/>
            <person name="Szebenyi C."/>
            <person name="Tomsovsky M."/>
            <person name="Tulloss R.E."/>
            <person name="Uehling J."/>
            <person name="Grigoriev I.V."/>
            <person name="Vagvolgyi C."/>
            <person name="Papp T."/>
            <person name="Martin F.M."/>
            <person name="Miettinen O."/>
            <person name="Hibbett D.S."/>
            <person name="Nagy L.G."/>
        </authorList>
    </citation>
    <scope>NUCLEOTIDE SEQUENCE [LARGE SCALE GENOMIC DNA]</scope>
    <source>
        <strain evidence="1 2">FP101781</strain>
    </source>
</reference>
<dbReference type="AlphaFoldDB" id="A0A4Y7TXV9"/>
<dbReference type="Proteomes" id="UP000298030">
    <property type="component" value="Unassembled WGS sequence"/>
</dbReference>
<keyword evidence="2" id="KW-1185">Reference proteome</keyword>
<proteinExistence type="predicted"/>
<gene>
    <name evidence="1" type="ORF">FA13DRAFT_1724777</name>
</gene>
<organism evidence="1 2">
    <name type="scientific">Coprinellus micaceus</name>
    <name type="common">Glistening ink-cap mushroom</name>
    <name type="synonym">Coprinus micaceus</name>
    <dbReference type="NCBI Taxonomy" id="71717"/>
    <lineage>
        <taxon>Eukaryota</taxon>
        <taxon>Fungi</taxon>
        <taxon>Dikarya</taxon>
        <taxon>Basidiomycota</taxon>
        <taxon>Agaricomycotina</taxon>
        <taxon>Agaricomycetes</taxon>
        <taxon>Agaricomycetidae</taxon>
        <taxon>Agaricales</taxon>
        <taxon>Agaricineae</taxon>
        <taxon>Psathyrellaceae</taxon>
        <taxon>Coprinellus</taxon>
    </lineage>
</organism>